<feature type="transmembrane region" description="Helical" evidence="6">
    <location>
        <begin position="505"/>
        <end position="524"/>
    </location>
</feature>
<dbReference type="PRINTS" id="PR00447">
    <property type="entry name" value="NATRESASSCMP"/>
</dbReference>
<organism evidence="7 8">
    <name type="scientific">Passalora fulva</name>
    <name type="common">Tomato leaf mold</name>
    <name type="synonym">Cladosporium fulvum</name>
    <dbReference type="NCBI Taxonomy" id="5499"/>
    <lineage>
        <taxon>Eukaryota</taxon>
        <taxon>Fungi</taxon>
        <taxon>Dikarya</taxon>
        <taxon>Ascomycota</taxon>
        <taxon>Pezizomycotina</taxon>
        <taxon>Dothideomycetes</taxon>
        <taxon>Dothideomycetidae</taxon>
        <taxon>Mycosphaerellales</taxon>
        <taxon>Mycosphaerellaceae</taxon>
        <taxon>Fulvia</taxon>
    </lineage>
</organism>
<dbReference type="RefSeq" id="XP_047761958.1">
    <property type="nucleotide sequence ID" value="XM_047904977.1"/>
</dbReference>
<accession>A0A9Q8LHN8</accession>
<dbReference type="Proteomes" id="UP000756132">
    <property type="component" value="Chromosome 5"/>
</dbReference>
<reference evidence="7" key="2">
    <citation type="journal article" date="2022" name="Microb. Genom.">
        <title>A chromosome-scale genome assembly of the tomato pathogen Cladosporium fulvum reveals a compartmentalized genome architecture and the presence of a dispensable chromosome.</title>
        <authorList>
            <person name="Zaccaron A.Z."/>
            <person name="Chen L.H."/>
            <person name="Samaras A."/>
            <person name="Stergiopoulos I."/>
        </authorList>
    </citation>
    <scope>NUCLEOTIDE SEQUENCE</scope>
    <source>
        <strain evidence="7">Race5_Kim</strain>
    </source>
</reference>
<feature type="transmembrane region" description="Helical" evidence="6">
    <location>
        <begin position="307"/>
        <end position="327"/>
    </location>
</feature>
<feature type="compositionally biased region" description="Polar residues" evidence="5">
    <location>
        <begin position="14"/>
        <end position="30"/>
    </location>
</feature>
<keyword evidence="3 6" id="KW-1133">Transmembrane helix</keyword>
<dbReference type="GO" id="GO:0015086">
    <property type="term" value="F:cadmium ion transmembrane transporter activity"/>
    <property type="evidence" value="ECO:0007669"/>
    <property type="project" value="TreeGrafter"/>
</dbReference>
<evidence type="ECO:0000313" key="7">
    <source>
        <dbReference type="EMBL" id="UJO17592.1"/>
    </source>
</evidence>
<feature type="region of interest" description="Disordered" evidence="5">
    <location>
        <begin position="42"/>
        <end position="82"/>
    </location>
</feature>
<evidence type="ECO:0000256" key="5">
    <source>
        <dbReference type="SAM" id="MobiDB-lite"/>
    </source>
</evidence>
<feature type="transmembrane region" description="Helical" evidence="6">
    <location>
        <begin position="262"/>
        <end position="284"/>
    </location>
</feature>
<feature type="transmembrane region" description="Helical" evidence="6">
    <location>
        <begin position="232"/>
        <end position="250"/>
    </location>
</feature>
<reference evidence="7" key="1">
    <citation type="submission" date="2021-12" db="EMBL/GenBank/DDBJ databases">
        <authorList>
            <person name="Zaccaron A."/>
            <person name="Stergiopoulos I."/>
        </authorList>
    </citation>
    <scope>NUCLEOTIDE SEQUENCE</scope>
    <source>
        <strain evidence="7">Race5_Kim</strain>
    </source>
</reference>
<dbReference type="OrthoDB" id="409173at2759"/>
<feature type="transmembrane region" description="Helical" evidence="6">
    <location>
        <begin position="117"/>
        <end position="136"/>
    </location>
</feature>
<dbReference type="GO" id="GO:0030026">
    <property type="term" value="P:intracellular manganese ion homeostasis"/>
    <property type="evidence" value="ECO:0007669"/>
    <property type="project" value="TreeGrafter"/>
</dbReference>
<dbReference type="InterPro" id="IPR001046">
    <property type="entry name" value="NRAMP_fam"/>
</dbReference>
<keyword evidence="4 6" id="KW-0472">Membrane</keyword>
<feature type="transmembrane region" description="Helical" evidence="6">
    <location>
        <begin position="195"/>
        <end position="226"/>
    </location>
</feature>
<evidence type="ECO:0000256" key="4">
    <source>
        <dbReference type="ARBA" id="ARBA00023136"/>
    </source>
</evidence>
<evidence type="ECO:0000256" key="3">
    <source>
        <dbReference type="ARBA" id="ARBA00022989"/>
    </source>
</evidence>
<keyword evidence="2 6" id="KW-0812">Transmembrane</keyword>
<dbReference type="Pfam" id="PF01566">
    <property type="entry name" value="Nramp"/>
    <property type="match status" value="1"/>
</dbReference>
<proteinExistence type="predicted"/>
<sequence>MNCPSRTDPEIPSGFNQSPNSLAADTTTRSDLGQVASARIQHDHKLKTKDGPNVELTQLGGPSDADGMRRRKSQGDGASIAHSGFGEQMLGQTLGTSGPPNPRLPFWRSPFRRSGQVMWKFMQFVGPGFMIAVAYIDPGNYATDAAAGASYRFRLLFMVLLSNIFAIFLQSLCIKMSTVTGLNLAEMNKAHCPRWLNYVLYFFGEAAVIATDIAEVIGFAIALNLLAPKLPIVAGCAISILDVMFILLLYRPEGSMKALRLFEGFVMLLVLGVAICFCFQMSLIKNTSVGDVFKGYLPSSALVENQGLYQACGILGATVMPHSLYLGSALNQPRLQHFDIKHNNYSRTVIEHSDDDDTSMAPPEKYRPSLQAINSCMKYSIIELAISLFTFALFINSAILIVCGASLYSVDGAQDADLFGIYNLLRDQLNHAAATVFAVALLLSGCSAGIVCTMAGQIISEGQLNWKLKPWVTRLLTRSISIVPAILVAGTIGKKGLSEALVGSQVALSVILPFVTAPLIYYTCRNKYMTVITSGSSSNPRNEVDEYGNAVPTQVKMKNHWTVTILGVAIWIIIVIMNVANIVLTGLGKN</sequence>
<dbReference type="EMBL" id="CP090167">
    <property type="protein sequence ID" value="UJO17592.1"/>
    <property type="molecule type" value="Genomic_DNA"/>
</dbReference>
<keyword evidence="8" id="KW-1185">Reference proteome</keyword>
<dbReference type="GO" id="GO:0005384">
    <property type="term" value="F:manganese ion transmembrane transporter activity"/>
    <property type="evidence" value="ECO:0007669"/>
    <property type="project" value="TreeGrafter"/>
</dbReference>
<feature type="compositionally biased region" description="Basic and acidic residues" evidence="5">
    <location>
        <begin position="42"/>
        <end position="52"/>
    </location>
</feature>
<dbReference type="KEGG" id="ffu:CLAFUR5_05829"/>
<dbReference type="GO" id="GO:0034755">
    <property type="term" value="P:iron ion transmembrane transport"/>
    <property type="evidence" value="ECO:0007669"/>
    <property type="project" value="TreeGrafter"/>
</dbReference>
<feature type="transmembrane region" description="Helical" evidence="6">
    <location>
        <begin position="563"/>
        <end position="584"/>
    </location>
</feature>
<feature type="region of interest" description="Disordered" evidence="5">
    <location>
        <begin position="1"/>
        <end position="30"/>
    </location>
</feature>
<feature type="transmembrane region" description="Helical" evidence="6">
    <location>
        <begin position="475"/>
        <end position="493"/>
    </location>
</feature>
<evidence type="ECO:0000313" key="8">
    <source>
        <dbReference type="Proteomes" id="UP000756132"/>
    </source>
</evidence>
<comment type="subcellular location">
    <subcellularLocation>
        <location evidence="1">Membrane</location>
        <topology evidence="1">Multi-pass membrane protein</topology>
    </subcellularLocation>
</comment>
<dbReference type="GO" id="GO:0005886">
    <property type="term" value="C:plasma membrane"/>
    <property type="evidence" value="ECO:0007669"/>
    <property type="project" value="TreeGrafter"/>
</dbReference>
<gene>
    <name evidence="7" type="ORF">CLAFUR5_05829</name>
</gene>
<name>A0A9Q8LHN8_PASFU</name>
<protein>
    <submittedName>
        <fullName evidence="7">Manganese transporter SMF1</fullName>
    </submittedName>
</protein>
<dbReference type="NCBIfam" id="NF037982">
    <property type="entry name" value="Nramp_1"/>
    <property type="match status" value="1"/>
</dbReference>
<evidence type="ECO:0000256" key="1">
    <source>
        <dbReference type="ARBA" id="ARBA00004141"/>
    </source>
</evidence>
<evidence type="ECO:0000256" key="6">
    <source>
        <dbReference type="SAM" id="Phobius"/>
    </source>
</evidence>
<evidence type="ECO:0000256" key="2">
    <source>
        <dbReference type="ARBA" id="ARBA00022692"/>
    </source>
</evidence>
<dbReference type="PANTHER" id="PTHR11706">
    <property type="entry name" value="SOLUTE CARRIER PROTEIN FAMILY 11 MEMBER"/>
    <property type="match status" value="1"/>
</dbReference>
<dbReference type="AlphaFoldDB" id="A0A9Q8LHN8"/>
<feature type="transmembrane region" description="Helical" evidence="6">
    <location>
        <begin position="384"/>
        <end position="409"/>
    </location>
</feature>
<dbReference type="PANTHER" id="PTHR11706:SF101">
    <property type="entry name" value="MANGANESE TRANSPORTER SMF1"/>
    <property type="match status" value="1"/>
</dbReference>
<feature type="transmembrane region" description="Helical" evidence="6">
    <location>
        <begin position="156"/>
        <end position="174"/>
    </location>
</feature>
<dbReference type="GeneID" id="71985707"/>
<dbReference type="OMA" id="PRWLNYF"/>
<dbReference type="NCBIfam" id="TIGR01197">
    <property type="entry name" value="nramp"/>
    <property type="match status" value="1"/>
</dbReference>
<feature type="transmembrane region" description="Helical" evidence="6">
    <location>
        <begin position="429"/>
        <end position="454"/>
    </location>
</feature>